<evidence type="ECO:0000313" key="2">
    <source>
        <dbReference type="Proteomes" id="UP000198888"/>
    </source>
</evidence>
<evidence type="ECO:0008006" key="3">
    <source>
        <dbReference type="Google" id="ProtNLM"/>
    </source>
</evidence>
<dbReference type="OrthoDB" id="333505at2157"/>
<dbReference type="Pfam" id="PF19133">
    <property type="entry name" value="DUF5816"/>
    <property type="match status" value="1"/>
</dbReference>
<proteinExistence type="predicted"/>
<organism evidence="1 2">
    <name type="scientific">Halohasta litchfieldiae</name>
    <dbReference type="NCBI Taxonomy" id="1073996"/>
    <lineage>
        <taxon>Archaea</taxon>
        <taxon>Methanobacteriati</taxon>
        <taxon>Methanobacteriota</taxon>
        <taxon>Stenosarchaea group</taxon>
        <taxon>Halobacteria</taxon>
        <taxon>Halobacteriales</taxon>
        <taxon>Haloferacaceae</taxon>
        <taxon>Halohasta</taxon>
    </lineage>
</organism>
<accession>A0A1H6SGK1</accession>
<dbReference type="GeneID" id="35003962"/>
<accession>A0A2H4Q699</accession>
<evidence type="ECO:0000313" key="1">
    <source>
        <dbReference type="EMBL" id="SEI67088.1"/>
    </source>
</evidence>
<dbReference type="RefSeq" id="WP_089671387.1">
    <property type="nucleotide sequence ID" value="NZ_CP024845.1"/>
</dbReference>
<dbReference type="InterPro" id="IPR043854">
    <property type="entry name" value="DUF5816"/>
</dbReference>
<dbReference type="Proteomes" id="UP000198888">
    <property type="component" value="Unassembled WGS sequence"/>
</dbReference>
<keyword evidence="2" id="KW-1185">Reference proteome</keyword>
<dbReference type="EMBL" id="FNYR01000005">
    <property type="protein sequence ID" value="SEI67088.1"/>
    <property type="molecule type" value="Genomic_DNA"/>
</dbReference>
<dbReference type="STRING" id="1073996.SAMN05444271_10591"/>
<sequence length="81" mass="9138">MDLEALTVESEGTVYVDREDTERGSEGPFYAVYTTEAATDRWGYFCSSCESVDNAMDTMGRIVCNECPNVRKPEEWDAAHE</sequence>
<reference evidence="1 2" key="1">
    <citation type="submission" date="2016-10" db="EMBL/GenBank/DDBJ databases">
        <authorList>
            <person name="de Groot N.N."/>
        </authorList>
    </citation>
    <scope>NUCLEOTIDE SEQUENCE [LARGE SCALE GENOMIC DNA]</scope>
    <source>
        <strain evidence="1 2">DSM 22187</strain>
    </source>
</reference>
<dbReference type="AlphaFoldDB" id="A0A1H6SGK1"/>
<gene>
    <name evidence="1" type="ORF">SAMN05444271_10591</name>
</gene>
<name>A0A1H6SGK1_9EURY</name>
<dbReference type="KEGG" id="hae:halTADL_3196"/>
<protein>
    <recommendedName>
        <fullName evidence="3">GNAT family acetyltransferase</fullName>
    </recommendedName>
</protein>